<organism evidence="7 8">
    <name type="scientific">Castilleja foliolosa</name>
    <dbReference type="NCBI Taxonomy" id="1961234"/>
    <lineage>
        <taxon>Eukaryota</taxon>
        <taxon>Viridiplantae</taxon>
        <taxon>Streptophyta</taxon>
        <taxon>Embryophyta</taxon>
        <taxon>Tracheophyta</taxon>
        <taxon>Spermatophyta</taxon>
        <taxon>Magnoliopsida</taxon>
        <taxon>eudicotyledons</taxon>
        <taxon>Gunneridae</taxon>
        <taxon>Pentapetalae</taxon>
        <taxon>asterids</taxon>
        <taxon>lamiids</taxon>
        <taxon>Lamiales</taxon>
        <taxon>Orobanchaceae</taxon>
        <taxon>Pedicularideae</taxon>
        <taxon>Castillejinae</taxon>
        <taxon>Castilleja</taxon>
    </lineage>
</organism>
<reference evidence="8" key="1">
    <citation type="journal article" date="2024" name="IScience">
        <title>Strigolactones Initiate the Formation of Haustorium-like Structures in Castilleja.</title>
        <authorList>
            <person name="Buerger M."/>
            <person name="Peterson D."/>
            <person name="Chory J."/>
        </authorList>
    </citation>
    <scope>NUCLEOTIDE SEQUENCE [LARGE SCALE GENOMIC DNA]</scope>
</reference>
<dbReference type="EC" id="3.1.1.-" evidence="6"/>
<comment type="similarity">
    <text evidence="3 6">Belongs to the pectinacetylesterase family.</text>
</comment>
<dbReference type="PANTHER" id="PTHR21562">
    <property type="entry name" value="NOTUM-RELATED"/>
    <property type="match status" value="1"/>
</dbReference>
<dbReference type="EMBL" id="JAVIJP010000066">
    <property type="protein sequence ID" value="KAL3619629.1"/>
    <property type="molecule type" value="Genomic_DNA"/>
</dbReference>
<name>A0ABD3BR83_9LAMI</name>
<evidence type="ECO:0000256" key="3">
    <source>
        <dbReference type="ARBA" id="ARBA00005784"/>
    </source>
</evidence>
<dbReference type="SUPFAM" id="SSF53474">
    <property type="entry name" value="alpha/beta-Hydrolases"/>
    <property type="match status" value="1"/>
</dbReference>
<evidence type="ECO:0000313" key="7">
    <source>
        <dbReference type="EMBL" id="KAL3619629.1"/>
    </source>
</evidence>
<gene>
    <name evidence="7" type="ORF">CASFOL_034541</name>
</gene>
<dbReference type="PANTHER" id="PTHR21562:SF65">
    <property type="entry name" value="PECTIN ACETYLESTERASE"/>
    <property type="match status" value="1"/>
</dbReference>
<protein>
    <recommendedName>
        <fullName evidence="6">Pectin acetylesterase</fullName>
        <ecNumber evidence="6">3.1.1.-</ecNumber>
    </recommendedName>
</protein>
<keyword evidence="5 6" id="KW-0961">Cell wall biogenesis/degradation</keyword>
<comment type="subcellular location">
    <subcellularLocation>
        <location evidence="2 6">Secreted</location>
        <location evidence="2 6">Cell wall</location>
    </subcellularLocation>
</comment>
<proteinExistence type="inferred from homology"/>
<evidence type="ECO:0000256" key="2">
    <source>
        <dbReference type="ARBA" id="ARBA00004191"/>
    </source>
</evidence>
<keyword evidence="4 6" id="KW-0134">Cell wall</keyword>
<evidence type="ECO:0000256" key="1">
    <source>
        <dbReference type="ARBA" id="ARBA00003534"/>
    </source>
</evidence>
<dbReference type="InterPro" id="IPR029058">
    <property type="entry name" value="AB_hydrolase_fold"/>
</dbReference>
<keyword evidence="6" id="KW-0378">Hydrolase</keyword>
<evidence type="ECO:0000256" key="4">
    <source>
        <dbReference type="ARBA" id="ARBA00022512"/>
    </source>
</evidence>
<dbReference type="GO" id="GO:0016787">
    <property type="term" value="F:hydrolase activity"/>
    <property type="evidence" value="ECO:0007669"/>
    <property type="project" value="UniProtKB-KW"/>
</dbReference>
<dbReference type="GO" id="GO:0071555">
    <property type="term" value="P:cell wall organization"/>
    <property type="evidence" value="ECO:0007669"/>
    <property type="project" value="UniProtKB-KW"/>
</dbReference>
<dbReference type="InterPro" id="IPR004963">
    <property type="entry name" value="PAE/NOTUM"/>
</dbReference>
<evidence type="ECO:0000256" key="5">
    <source>
        <dbReference type="ARBA" id="ARBA00023316"/>
    </source>
</evidence>
<keyword evidence="6" id="KW-0732">Signal</keyword>
<dbReference type="Pfam" id="PF03283">
    <property type="entry name" value="PAE"/>
    <property type="match status" value="1"/>
</dbReference>
<evidence type="ECO:0000256" key="6">
    <source>
        <dbReference type="RuleBase" id="RU363114"/>
    </source>
</evidence>
<dbReference type="Proteomes" id="UP001632038">
    <property type="component" value="Unassembled WGS sequence"/>
</dbReference>
<feature type="chain" id="PRO_5044526933" description="Pectin acetylesterase" evidence="6">
    <location>
        <begin position="31"/>
        <end position="396"/>
    </location>
</feature>
<keyword evidence="6" id="KW-0964">Secreted</keyword>
<keyword evidence="8" id="KW-1185">Reference proteome</keyword>
<sequence>MEKNIQTMADHLLKLVICLIVVMNTHQVRGHNYCLNKVNITYVSDAVEKGAVCNDGSPAAYYYSPGFGEGATNWLIHLNGGGWCFSDAGCMGRFKDGTGSSKNNPQTNYFGAVTSANQSENPDFYNWNRVMVVYCDGSSFMGITDHPNVASRGARIFDAVMEELLQKGMATATNAVFSGGSAGGLAALLHCDGYRALLPASSRVKCVIDSGFFIHAPKLHGAEKRLDRFANVSAYHGFTDKLPPSCTSRMNASLCMFPEYIIKDIQTPLFLVESKFDQYQMTSHNIRDDYKTFKKCTDNLTLCTPTDFQSMKDYGVAVTKLMQQVGDYSPSISMFVHPCIRHGHFYENSGWGKSYVLQHKTIAQAVGDWFYDRCNPFQAIDLEHEFPLNCTTLTNM</sequence>
<accession>A0ABD3BR83</accession>
<dbReference type="AlphaFoldDB" id="A0ABD3BR83"/>
<comment type="function">
    <text evidence="1 6">Hydrolyzes acetyl esters in homogalacturonan regions of pectin. In type I primary cell wall, galacturonic acid residues of pectin can be acetylated at the O-2 and O-3 positions. Decreasing the degree of acetylation of pectin gels in vitro alters their physical properties.</text>
</comment>
<feature type="signal peptide" evidence="6">
    <location>
        <begin position="1"/>
        <end position="30"/>
    </location>
</feature>
<evidence type="ECO:0000313" key="8">
    <source>
        <dbReference type="Proteomes" id="UP001632038"/>
    </source>
</evidence>
<comment type="caution">
    <text evidence="7">The sequence shown here is derived from an EMBL/GenBank/DDBJ whole genome shotgun (WGS) entry which is preliminary data.</text>
</comment>